<dbReference type="SUPFAM" id="SSF53335">
    <property type="entry name" value="S-adenosyl-L-methionine-dependent methyltransferases"/>
    <property type="match status" value="1"/>
</dbReference>
<protein>
    <submittedName>
        <fullName evidence="7">Methyltransferase domain-containing protein</fullName>
    </submittedName>
</protein>
<evidence type="ECO:0000259" key="6">
    <source>
        <dbReference type="Pfam" id="PF13649"/>
    </source>
</evidence>
<keyword evidence="3" id="KW-0808">Transferase</keyword>
<dbReference type="CDD" id="cd02440">
    <property type="entry name" value="AdoMet_MTases"/>
    <property type="match status" value="1"/>
</dbReference>
<dbReference type="PANTHER" id="PTHR44307">
    <property type="entry name" value="PHOSPHOETHANOLAMINE METHYLTRANSFERASE"/>
    <property type="match status" value="1"/>
</dbReference>
<dbReference type="Gene3D" id="3.40.50.150">
    <property type="entry name" value="Vaccinia Virus protein VP39"/>
    <property type="match status" value="1"/>
</dbReference>
<evidence type="ECO:0000256" key="5">
    <source>
        <dbReference type="ARBA" id="ARBA00047622"/>
    </source>
</evidence>
<evidence type="ECO:0000256" key="3">
    <source>
        <dbReference type="ARBA" id="ARBA00022679"/>
    </source>
</evidence>
<name>A0A8J7SDF3_9RHOB</name>
<accession>A0A8J7SDF3</accession>
<dbReference type="PANTHER" id="PTHR44307:SF2">
    <property type="entry name" value="PHOSPHOETHANOLAMINE METHYLTRANSFERASE ISOFORM X1"/>
    <property type="match status" value="1"/>
</dbReference>
<comment type="caution">
    <text evidence="7">The sequence shown here is derived from an EMBL/GenBank/DDBJ whole genome shotgun (WGS) entry which is preliminary data.</text>
</comment>
<reference evidence="7" key="1">
    <citation type="submission" date="2020-12" db="EMBL/GenBank/DDBJ databases">
        <title>Bacterial taxonomy.</title>
        <authorList>
            <person name="Pan X."/>
        </authorList>
    </citation>
    <scope>NUCLEOTIDE SEQUENCE</scope>
    <source>
        <strain evidence="7">M0105</strain>
    </source>
</reference>
<evidence type="ECO:0000256" key="4">
    <source>
        <dbReference type="ARBA" id="ARBA00025707"/>
    </source>
</evidence>
<evidence type="ECO:0000313" key="7">
    <source>
        <dbReference type="EMBL" id="MBK0399193.1"/>
    </source>
</evidence>
<dbReference type="RefSeq" id="WP_200609220.1">
    <property type="nucleotide sequence ID" value="NZ_JAEHHL010000004.1"/>
</dbReference>
<dbReference type="EMBL" id="JAEHHL010000004">
    <property type="protein sequence ID" value="MBK0399193.1"/>
    <property type="molecule type" value="Genomic_DNA"/>
</dbReference>
<dbReference type="GO" id="GO:0032259">
    <property type="term" value="P:methylation"/>
    <property type="evidence" value="ECO:0007669"/>
    <property type="project" value="UniProtKB-KW"/>
</dbReference>
<keyword evidence="8" id="KW-1185">Reference proteome</keyword>
<dbReference type="Proteomes" id="UP000655420">
    <property type="component" value="Unassembled WGS sequence"/>
</dbReference>
<comment type="pathway">
    <text evidence="4">Phospholipid metabolism.</text>
</comment>
<dbReference type="GO" id="GO:0000234">
    <property type="term" value="F:phosphoethanolamine N-methyltransferase activity"/>
    <property type="evidence" value="ECO:0007669"/>
    <property type="project" value="UniProtKB-EC"/>
</dbReference>
<comment type="pathway">
    <text evidence="1">Lipid metabolism.</text>
</comment>
<dbReference type="InterPro" id="IPR041698">
    <property type="entry name" value="Methyltransf_25"/>
</dbReference>
<organism evidence="7 8">
    <name type="scientific">Thermohalobaculum xanthum</name>
    <dbReference type="NCBI Taxonomy" id="2753746"/>
    <lineage>
        <taxon>Bacteria</taxon>
        <taxon>Pseudomonadati</taxon>
        <taxon>Pseudomonadota</taxon>
        <taxon>Alphaproteobacteria</taxon>
        <taxon>Rhodobacterales</taxon>
        <taxon>Paracoccaceae</taxon>
        <taxon>Thermohalobaculum</taxon>
    </lineage>
</organism>
<keyword evidence="2 7" id="KW-0489">Methyltransferase</keyword>
<proteinExistence type="predicted"/>
<sequence>MSHEGDLYDDRHIAFLERLWGEGYLSPGGRDEIARTLAGLDLSGKTVVDIGCGAGGVTVELARSFGAGRVIGLDVEEPVCAAARRRVAKAGLADRVEIRKVEPGPLPLPDASVDMVFSKDSIVHIHDKDFLAREAFRVLRPGGWFAASDWLISHDGEPTPAMKTYLAAEDLDFGMASPDRYRKALAGAGFVDVEMENRNPFFRVAMREDLARLEGPERAEFDKLLSPPEIDRQIRTWKTMIPVLDSGEHCPHLFRARKPG</sequence>
<evidence type="ECO:0000313" key="8">
    <source>
        <dbReference type="Proteomes" id="UP000655420"/>
    </source>
</evidence>
<feature type="domain" description="Methyltransferase" evidence="6">
    <location>
        <begin position="47"/>
        <end position="143"/>
    </location>
</feature>
<comment type="catalytic activity">
    <reaction evidence="5">
        <text>phosphoethanolamine + S-adenosyl-L-methionine = N-methylethanolamine phosphate + S-adenosyl-L-homocysteine + H(+)</text>
        <dbReference type="Rhea" id="RHEA:20365"/>
        <dbReference type="ChEBI" id="CHEBI:15378"/>
        <dbReference type="ChEBI" id="CHEBI:57781"/>
        <dbReference type="ChEBI" id="CHEBI:57856"/>
        <dbReference type="ChEBI" id="CHEBI:58190"/>
        <dbReference type="ChEBI" id="CHEBI:59789"/>
        <dbReference type="EC" id="2.1.1.103"/>
    </reaction>
    <physiologicalReaction direction="left-to-right" evidence="5">
        <dbReference type="Rhea" id="RHEA:20366"/>
    </physiologicalReaction>
</comment>
<evidence type="ECO:0000256" key="2">
    <source>
        <dbReference type="ARBA" id="ARBA00022603"/>
    </source>
</evidence>
<dbReference type="InterPro" id="IPR029063">
    <property type="entry name" value="SAM-dependent_MTases_sf"/>
</dbReference>
<dbReference type="AlphaFoldDB" id="A0A8J7SDF3"/>
<dbReference type="Pfam" id="PF13649">
    <property type="entry name" value="Methyltransf_25"/>
    <property type="match status" value="1"/>
</dbReference>
<gene>
    <name evidence="7" type="ORF">H0I76_08330</name>
</gene>
<evidence type="ECO:0000256" key="1">
    <source>
        <dbReference type="ARBA" id="ARBA00005189"/>
    </source>
</evidence>